<reference evidence="1" key="1">
    <citation type="submission" date="2013-07" db="EMBL/GenBank/DDBJ databases">
        <title>The genome of Eucalyptus grandis.</title>
        <authorList>
            <person name="Schmutz J."/>
            <person name="Hayes R."/>
            <person name="Myburg A."/>
            <person name="Tuskan G."/>
            <person name="Grattapaglia D."/>
            <person name="Rokhsar D.S."/>
        </authorList>
    </citation>
    <scope>NUCLEOTIDE SEQUENCE</scope>
    <source>
        <tissue evidence="1">Leaf extractions</tissue>
    </source>
</reference>
<evidence type="ECO:0000313" key="1">
    <source>
        <dbReference type="EMBL" id="KCW48218.1"/>
    </source>
</evidence>
<dbReference type="AlphaFoldDB" id="A0A059A327"/>
<dbReference type="Gramene" id="KCW48218">
    <property type="protein sequence ID" value="KCW48218"/>
    <property type="gene ID" value="EUGRSUZ_K01944"/>
</dbReference>
<accession>A0A059A327</accession>
<organism evidence="1">
    <name type="scientific">Eucalyptus grandis</name>
    <name type="common">Flooded gum</name>
    <dbReference type="NCBI Taxonomy" id="71139"/>
    <lineage>
        <taxon>Eukaryota</taxon>
        <taxon>Viridiplantae</taxon>
        <taxon>Streptophyta</taxon>
        <taxon>Embryophyta</taxon>
        <taxon>Tracheophyta</taxon>
        <taxon>Spermatophyta</taxon>
        <taxon>Magnoliopsida</taxon>
        <taxon>eudicotyledons</taxon>
        <taxon>Gunneridae</taxon>
        <taxon>Pentapetalae</taxon>
        <taxon>rosids</taxon>
        <taxon>malvids</taxon>
        <taxon>Myrtales</taxon>
        <taxon>Myrtaceae</taxon>
        <taxon>Myrtoideae</taxon>
        <taxon>Eucalypteae</taxon>
        <taxon>Eucalyptus</taxon>
    </lineage>
</organism>
<name>A0A059A327_EUCGR</name>
<gene>
    <name evidence="1" type="ORF">EUGRSUZ_K01944</name>
</gene>
<proteinExistence type="predicted"/>
<sequence>MLVKYMWLDEAQRRGIDQVLFMYLTLVQSNAKTRATRQTLYYHGKGANKPFCDLEFREKKSVIQSP</sequence>
<dbReference type="EMBL" id="KK198763">
    <property type="protein sequence ID" value="KCW48218.1"/>
    <property type="molecule type" value="Genomic_DNA"/>
</dbReference>
<dbReference type="InParanoid" id="A0A059A327"/>
<protein>
    <submittedName>
        <fullName evidence="1">Uncharacterized protein</fullName>
    </submittedName>
</protein>